<dbReference type="PANTHER" id="PTHR12385:SF14">
    <property type="entry name" value="CHOLINE TRANSPORTER-LIKE 2"/>
    <property type="match status" value="1"/>
</dbReference>
<keyword evidence="4 7" id="KW-1133">Transmembrane helix</keyword>
<feature type="transmembrane region" description="Helical" evidence="7">
    <location>
        <begin position="555"/>
        <end position="578"/>
    </location>
</feature>
<dbReference type="GO" id="GO:0022857">
    <property type="term" value="F:transmembrane transporter activity"/>
    <property type="evidence" value="ECO:0000318"/>
    <property type="project" value="GO_Central"/>
</dbReference>
<evidence type="ECO:0000313" key="8">
    <source>
        <dbReference type="EMBL" id="CAK82960.1"/>
    </source>
</evidence>
<evidence type="ECO:0000256" key="1">
    <source>
        <dbReference type="ARBA" id="ARBA00004141"/>
    </source>
</evidence>
<dbReference type="InParanoid" id="A0DIU3"/>
<dbReference type="OMA" id="QFRMIAL"/>
<keyword evidence="6" id="KW-0325">Glycoprotein</keyword>
<accession>A0DIU3</accession>
<name>A0DIU3_PARTE</name>
<comment type="similarity">
    <text evidence="2">Belongs to the CTL (choline transporter-like) family.</text>
</comment>
<evidence type="ECO:0000256" key="4">
    <source>
        <dbReference type="ARBA" id="ARBA00022989"/>
    </source>
</evidence>
<evidence type="ECO:0000313" key="9">
    <source>
        <dbReference type="Proteomes" id="UP000000600"/>
    </source>
</evidence>
<dbReference type="OrthoDB" id="305291at2759"/>
<evidence type="ECO:0000256" key="6">
    <source>
        <dbReference type="ARBA" id="ARBA00023180"/>
    </source>
</evidence>
<dbReference type="EMBL" id="CT868452">
    <property type="protein sequence ID" value="CAK82960.1"/>
    <property type="molecule type" value="Genomic_DNA"/>
</dbReference>
<dbReference type="HOGENOM" id="CLU_426708_0_0_1"/>
<dbReference type="Proteomes" id="UP000000600">
    <property type="component" value="Unassembled WGS sequence"/>
</dbReference>
<evidence type="ECO:0000256" key="7">
    <source>
        <dbReference type="SAM" id="Phobius"/>
    </source>
</evidence>
<dbReference type="KEGG" id="ptm:GSPATT00017317001"/>
<evidence type="ECO:0008006" key="10">
    <source>
        <dbReference type="Google" id="ProtNLM"/>
    </source>
</evidence>
<gene>
    <name evidence="8" type="ORF">GSPATT00017317001</name>
</gene>
<feature type="transmembrane region" description="Helical" evidence="7">
    <location>
        <begin position="284"/>
        <end position="305"/>
    </location>
</feature>
<dbReference type="GO" id="GO:0055085">
    <property type="term" value="P:transmembrane transport"/>
    <property type="evidence" value="ECO:0000318"/>
    <property type="project" value="GO_Central"/>
</dbReference>
<dbReference type="InterPro" id="IPR007603">
    <property type="entry name" value="Choline_transptr-like"/>
</dbReference>
<keyword evidence="9" id="KW-1185">Reference proteome</keyword>
<keyword evidence="5 7" id="KW-0472">Membrane</keyword>
<organism evidence="8 9">
    <name type="scientific">Paramecium tetraurelia</name>
    <dbReference type="NCBI Taxonomy" id="5888"/>
    <lineage>
        <taxon>Eukaryota</taxon>
        <taxon>Sar</taxon>
        <taxon>Alveolata</taxon>
        <taxon>Ciliophora</taxon>
        <taxon>Intramacronucleata</taxon>
        <taxon>Oligohymenophorea</taxon>
        <taxon>Peniculida</taxon>
        <taxon>Parameciidae</taxon>
        <taxon>Paramecium</taxon>
    </lineage>
</organism>
<keyword evidence="3 7" id="KW-0812">Transmembrane</keyword>
<sequence length="641" mass="73987">MNQQQNQQQTPRGRFLRELEKNSSCENWEEGSGAKYGKLLLLIFQMIFYCVLVYSFAFGNPKELGQPFDVDNSPCGAGTGKEDYKFAYFVNPDSEEFLYRTLCLKECPKVENKMAEADGNGTEQLILDSVVLECHPNIEIASCDVRVQPDHPEFNVLYYDTIPFINVCAPTEKQRLQNVMKALQKPFIVRVLSDFYHSKFIFIGLALLALGLNFLIIYKIDDYPRFVIWMIVVIAVLGFFRSSFLGVIYAQRLQQHGQIESEHRLSEEEVIGYLHSNYVDSKTIFIISIIFLVFGLIALIFTIIWRKSITAVGQKAEIMNNYYLISQPDENVNYLGSLLKVFLGLTVLLAVFFMFILMALFYLFTTCSPKSEEHQLAFESFQIDTIEIIFFTIIAVELVLVPFLVIGFSKLLIINIIIEIYKQQVLEVDADYLQNLNLNLKQRNLQDCIGKTVRYHFGELMWGMFRLYFAFCSKPIFLSGFRSFISVCLTQQGFLQSAQNQLEYDQQLQNKNRKHYQGFDYQLIVSFGVSNICIIVYMELLLFSPACLAIHAPPYQILAIYLFTFMISYLFSTLYGMGMDALKFLLYKDLNEDPNNNYIGASVQAQFRMIALPQISVPPQELEEFLNNQVETFQGFQQNQN</sequence>
<feature type="transmembrane region" description="Helical" evidence="7">
    <location>
        <begin position="200"/>
        <end position="220"/>
    </location>
</feature>
<reference evidence="8 9" key="1">
    <citation type="journal article" date="2006" name="Nature">
        <title>Global trends of whole-genome duplications revealed by the ciliate Paramecium tetraurelia.</title>
        <authorList>
            <consortium name="Genoscope"/>
            <person name="Aury J.-M."/>
            <person name="Jaillon O."/>
            <person name="Duret L."/>
            <person name="Noel B."/>
            <person name="Jubin C."/>
            <person name="Porcel B.M."/>
            <person name="Segurens B."/>
            <person name="Daubin V."/>
            <person name="Anthouard V."/>
            <person name="Aiach N."/>
            <person name="Arnaiz O."/>
            <person name="Billaut A."/>
            <person name="Beisson J."/>
            <person name="Blanc I."/>
            <person name="Bouhouche K."/>
            <person name="Camara F."/>
            <person name="Duharcourt S."/>
            <person name="Guigo R."/>
            <person name="Gogendeau D."/>
            <person name="Katinka M."/>
            <person name="Keller A.-M."/>
            <person name="Kissmehl R."/>
            <person name="Klotz C."/>
            <person name="Koll F."/>
            <person name="Le Moue A."/>
            <person name="Lepere C."/>
            <person name="Malinsky S."/>
            <person name="Nowacki M."/>
            <person name="Nowak J.K."/>
            <person name="Plattner H."/>
            <person name="Poulain J."/>
            <person name="Ruiz F."/>
            <person name="Serrano V."/>
            <person name="Zagulski M."/>
            <person name="Dessen P."/>
            <person name="Betermier M."/>
            <person name="Weissenbach J."/>
            <person name="Scarpelli C."/>
            <person name="Schachter V."/>
            <person name="Sperling L."/>
            <person name="Meyer E."/>
            <person name="Cohen J."/>
            <person name="Wincker P."/>
        </authorList>
    </citation>
    <scope>NUCLEOTIDE SEQUENCE [LARGE SCALE GENOMIC DNA]</scope>
    <source>
        <strain evidence="8 9">Stock d4-2</strain>
    </source>
</reference>
<proteinExistence type="inferred from homology"/>
<dbReference type="GeneID" id="5036142"/>
<dbReference type="AlphaFoldDB" id="A0DIU3"/>
<comment type="subcellular location">
    <subcellularLocation>
        <location evidence="1">Membrane</location>
        <topology evidence="1">Multi-pass membrane protein</topology>
    </subcellularLocation>
</comment>
<evidence type="ECO:0000256" key="2">
    <source>
        <dbReference type="ARBA" id="ARBA00007168"/>
    </source>
</evidence>
<evidence type="ECO:0000256" key="3">
    <source>
        <dbReference type="ARBA" id="ARBA00022692"/>
    </source>
</evidence>
<dbReference type="RefSeq" id="XP_001450357.1">
    <property type="nucleotide sequence ID" value="XM_001450320.1"/>
</dbReference>
<feature type="transmembrane region" description="Helical" evidence="7">
    <location>
        <begin position="521"/>
        <end position="543"/>
    </location>
</feature>
<feature type="transmembrane region" description="Helical" evidence="7">
    <location>
        <begin position="341"/>
        <end position="364"/>
    </location>
</feature>
<feature type="transmembrane region" description="Helical" evidence="7">
    <location>
        <begin position="39"/>
        <end position="58"/>
    </location>
</feature>
<dbReference type="GO" id="GO:0016020">
    <property type="term" value="C:membrane"/>
    <property type="evidence" value="ECO:0000318"/>
    <property type="project" value="GO_Central"/>
</dbReference>
<feature type="transmembrane region" description="Helical" evidence="7">
    <location>
        <begin position="226"/>
        <end position="250"/>
    </location>
</feature>
<evidence type="ECO:0000256" key="5">
    <source>
        <dbReference type="ARBA" id="ARBA00023136"/>
    </source>
</evidence>
<protein>
    <recommendedName>
        <fullName evidence="10">TRP C-terminal domain-containing protein</fullName>
    </recommendedName>
</protein>
<dbReference type="PANTHER" id="PTHR12385">
    <property type="entry name" value="CHOLINE TRANSPORTER-LIKE (SLC FAMILY 44)"/>
    <property type="match status" value="1"/>
</dbReference>